<dbReference type="PROSITE" id="PS50109">
    <property type="entry name" value="HIS_KIN"/>
    <property type="match status" value="1"/>
</dbReference>
<dbReference type="Pfam" id="PF00512">
    <property type="entry name" value="HisKA"/>
    <property type="match status" value="1"/>
</dbReference>
<reference evidence="7" key="1">
    <citation type="journal article" date="2019" name="Int. J. Syst. Evol. Microbiol.">
        <title>The Global Catalogue of Microorganisms (GCM) 10K type strain sequencing project: providing services to taxonomists for standard genome sequencing and annotation.</title>
        <authorList>
            <consortium name="The Broad Institute Genomics Platform"/>
            <consortium name="The Broad Institute Genome Sequencing Center for Infectious Disease"/>
            <person name="Wu L."/>
            <person name="Ma J."/>
        </authorList>
    </citation>
    <scope>NUCLEOTIDE SEQUENCE [LARGE SCALE GENOMIC DNA]</scope>
    <source>
        <strain evidence="7">CGMCC 4.7466</strain>
    </source>
</reference>
<evidence type="ECO:0000259" key="5">
    <source>
        <dbReference type="PROSITE" id="PS50109"/>
    </source>
</evidence>
<dbReference type="RefSeq" id="WP_377068312.1">
    <property type="nucleotide sequence ID" value="NZ_JBHSJJ010000018.1"/>
</dbReference>
<sequence length="497" mass="56790">MNKTKFSYTGFWIVFTLVFTIGIQVYRNIQNYRINQRQLLLEVQLCLDNSVEAYYADLAKNDILTFSGTFPDSSLHLYKARGENGPARVVINPMTETMPVPEMDSLLRLVPSALKGDSSVFFKTIRRDSVGRMAVGHNVFKFRKAILDSNGTDGLKELTRRIVISLSLDTLDFERLDACLQDELARQNIQISYALRHYNHGELWGKYNGDDLHRYPLRTVSKSTFLPRMQRLEMHFENPALAVLQRGVADLLISLLFLAAVAFSLNYLHRNIRSQKELAAIKNDLINNITHEFKTPIATVTSALEGIEHFNEANDPKKTKKYLTISHQQLKKLNTMVEKLLETATLDSEHLMLQKEKVDIKRMLMQLTGKFRGLTSKSISLDMQGGRYWSYVDPFHLENALANLLDNAIKYGGEEIRISLHAGERVMISVADNGGHISPDQKDKVFDQFYRIPKGNRHDVKGFGIGLYYAKRIIEKHRGSIRLDISSGWTTFVMDLP</sequence>
<dbReference type="Pfam" id="PF02518">
    <property type="entry name" value="HATPase_c"/>
    <property type="match status" value="1"/>
</dbReference>
<dbReference type="CDD" id="cd00082">
    <property type="entry name" value="HisKA"/>
    <property type="match status" value="1"/>
</dbReference>
<keyword evidence="3" id="KW-0597">Phosphoprotein</keyword>
<proteinExistence type="predicted"/>
<name>A0ABV9T762_9BACT</name>
<evidence type="ECO:0000313" key="6">
    <source>
        <dbReference type="EMBL" id="MFC4874453.1"/>
    </source>
</evidence>
<evidence type="ECO:0000256" key="1">
    <source>
        <dbReference type="ARBA" id="ARBA00000085"/>
    </source>
</evidence>
<evidence type="ECO:0000256" key="3">
    <source>
        <dbReference type="ARBA" id="ARBA00022553"/>
    </source>
</evidence>
<dbReference type="PRINTS" id="PR00344">
    <property type="entry name" value="BCTRLSENSOR"/>
</dbReference>
<dbReference type="SMART" id="SM00388">
    <property type="entry name" value="HisKA"/>
    <property type="match status" value="1"/>
</dbReference>
<evidence type="ECO:0000256" key="4">
    <source>
        <dbReference type="SAM" id="Phobius"/>
    </source>
</evidence>
<dbReference type="InterPro" id="IPR003661">
    <property type="entry name" value="HisK_dim/P_dom"/>
</dbReference>
<dbReference type="InterPro" id="IPR036097">
    <property type="entry name" value="HisK_dim/P_sf"/>
</dbReference>
<keyword evidence="6" id="KW-0808">Transferase</keyword>
<feature type="transmembrane region" description="Helical" evidence="4">
    <location>
        <begin position="6"/>
        <end position="26"/>
    </location>
</feature>
<keyword evidence="4" id="KW-1133">Transmembrane helix</keyword>
<keyword evidence="6" id="KW-0418">Kinase</keyword>
<dbReference type="InterPro" id="IPR004358">
    <property type="entry name" value="Sig_transdc_His_kin-like_C"/>
</dbReference>
<dbReference type="InterPro" id="IPR003594">
    <property type="entry name" value="HATPase_dom"/>
</dbReference>
<keyword evidence="4" id="KW-0812">Transmembrane</keyword>
<dbReference type="EMBL" id="JBHSJJ010000018">
    <property type="protein sequence ID" value="MFC4874453.1"/>
    <property type="molecule type" value="Genomic_DNA"/>
</dbReference>
<comment type="caution">
    <text evidence="6">The sequence shown here is derived from an EMBL/GenBank/DDBJ whole genome shotgun (WGS) entry which is preliminary data.</text>
</comment>
<feature type="domain" description="Histidine kinase" evidence="5">
    <location>
        <begin position="288"/>
        <end position="497"/>
    </location>
</feature>
<comment type="catalytic activity">
    <reaction evidence="1">
        <text>ATP + protein L-histidine = ADP + protein N-phospho-L-histidine.</text>
        <dbReference type="EC" id="2.7.13.3"/>
    </reaction>
</comment>
<keyword evidence="7" id="KW-1185">Reference proteome</keyword>
<accession>A0ABV9T762</accession>
<dbReference type="SMART" id="SM00387">
    <property type="entry name" value="HATPase_c"/>
    <property type="match status" value="1"/>
</dbReference>
<dbReference type="Gene3D" id="1.10.287.130">
    <property type="match status" value="1"/>
</dbReference>
<dbReference type="InterPro" id="IPR005467">
    <property type="entry name" value="His_kinase_dom"/>
</dbReference>
<gene>
    <name evidence="6" type="ORF">ACFPFU_22305</name>
</gene>
<organism evidence="6 7">
    <name type="scientific">Negadavirga shengliensis</name>
    <dbReference type="NCBI Taxonomy" id="1389218"/>
    <lineage>
        <taxon>Bacteria</taxon>
        <taxon>Pseudomonadati</taxon>
        <taxon>Bacteroidota</taxon>
        <taxon>Cytophagia</taxon>
        <taxon>Cytophagales</taxon>
        <taxon>Cyclobacteriaceae</taxon>
        <taxon>Negadavirga</taxon>
    </lineage>
</organism>
<dbReference type="PANTHER" id="PTHR43547:SF2">
    <property type="entry name" value="HYBRID SIGNAL TRANSDUCTION HISTIDINE KINASE C"/>
    <property type="match status" value="1"/>
</dbReference>
<dbReference type="EC" id="2.7.13.3" evidence="2"/>
<dbReference type="Gene3D" id="3.30.565.10">
    <property type="entry name" value="Histidine kinase-like ATPase, C-terminal domain"/>
    <property type="match status" value="1"/>
</dbReference>
<dbReference type="InterPro" id="IPR036890">
    <property type="entry name" value="HATPase_C_sf"/>
</dbReference>
<dbReference type="SUPFAM" id="SSF47384">
    <property type="entry name" value="Homodimeric domain of signal transducing histidine kinase"/>
    <property type="match status" value="1"/>
</dbReference>
<dbReference type="SUPFAM" id="SSF55874">
    <property type="entry name" value="ATPase domain of HSP90 chaperone/DNA topoisomerase II/histidine kinase"/>
    <property type="match status" value="1"/>
</dbReference>
<protein>
    <recommendedName>
        <fullName evidence="2">histidine kinase</fullName>
        <ecNumber evidence="2">2.7.13.3</ecNumber>
    </recommendedName>
</protein>
<keyword evidence="4" id="KW-0472">Membrane</keyword>
<evidence type="ECO:0000256" key="2">
    <source>
        <dbReference type="ARBA" id="ARBA00012438"/>
    </source>
</evidence>
<dbReference type="CDD" id="cd00075">
    <property type="entry name" value="HATPase"/>
    <property type="match status" value="1"/>
</dbReference>
<dbReference type="PANTHER" id="PTHR43547">
    <property type="entry name" value="TWO-COMPONENT HISTIDINE KINASE"/>
    <property type="match status" value="1"/>
</dbReference>
<dbReference type="Proteomes" id="UP001595818">
    <property type="component" value="Unassembled WGS sequence"/>
</dbReference>
<evidence type="ECO:0000313" key="7">
    <source>
        <dbReference type="Proteomes" id="UP001595818"/>
    </source>
</evidence>
<dbReference type="GO" id="GO:0016301">
    <property type="term" value="F:kinase activity"/>
    <property type="evidence" value="ECO:0007669"/>
    <property type="project" value="UniProtKB-KW"/>
</dbReference>